<dbReference type="Gene3D" id="1.10.630.10">
    <property type="entry name" value="Cytochrome P450"/>
    <property type="match status" value="1"/>
</dbReference>
<dbReference type="GO" id="GO:0051213">
    <property type="term" value="F:dioxygenase activity"/>
    <property type="evidence" value="ECO:0007669"/>
    <property type="project" value="UniProtKB-KW"/>
</dbReference>
<dbReference type="GO" id="GO:0004601">
    <property type="term" value="F:peroxidase activity"/>
    <property type="evidence" value="ECO:0007669"/>
    <property type="project" value="InterPro"/>
</dbReference>
<evidence type="ECO:0000313" key="9">
    <source>
        <dbReference type="EMBL" id="KIK61740.1"/>
    </source>
</evidence>
<keyword evidence="5" id="KW-0560">Oxidoreductase</keyword>
<proteinExistence type="predicted"/>
<feature type="binding site" description="axial binding residue" evidence="7">
    <location>
        <position position="377"/>
    </location>
    <ligand>
        <name>heme b</name>
        <dbReference type="ChEBI" id="CHEBI:60344"/>
    </ligand>
    <ligandPart>
        <name>Fe</name>
        <dbReference type="ChEBI" id="CHEBI:18248"/>
    </ligandPart>
</feature>
<comment type="subunit">
    <text evidence="1">Homotetramer.</text>
</comment>
<dbReference type="PROSITE" id="PS50292">
    <property type="entry name" value="PEROXIDASE_3"/>
    <property type="match status" value="1"/>
</dbReference>
<keyword evidence="4" id="KW-0223">Dioxygenase</keyword>
<dbReference type="GO" id="GO:0004497">
    <property type="term" value="F:monooxygenase activity"/>
    <property type="evidence" value="ECO:0007669"/>
    <property type="project" value="InterPro"/>
</dbReference>
<organism evidence="9 10">
    <name type="scientific">Collybiopsis luxurians FD-317 M1</name>
    <dbReference type="NCBI Taxonomy" id="944289"/>
    <lineage>
        <taxon>Eukaryota</taxon>
        <taxon>Fungi</taxon>
        <taxon>Dikarya</taxon>
        <taxon>Basidiomycota</taxon>
        <taxon>Agaricomycotina</taxon>
        <taxon>Agaricomycetes</taxon>
        <taxon>Agaricomycetidae</taxon>
        <taxon>Agaricales</taxon>
        <taxon>Marasmiineae</taxon>
        <taxon>Omphalotaceae</taxon>
        <taxon>Collybiopsis</taxon>
        <taxon>Collybiopsis luxurians</taxon>
    </lineage>
</organism>
<dbReference type="InterPro" id="IPR050783">
    <property type="entry name" value="Oxylipin_biosynth_metab"/>
</dbReference>
<evidence type="ECO:0000256" key="2">
    <source>
        <dbReference type="ARBA" id="ARBA00022617"/>
    </source>
</evidence>
<dbReference type="Gene3D" id="1.10.640.10">
    <property type="entry name" value="Haem peroxidase domain superfamily, animal type"/>
    <property type="match status" value="1"/>
</dbReference>
<evidence type="ECO:0000256" key="7">
    <source>
        <dbReference type="PIRSR" id="PIRSR619791-2"/>
    </source>
</evidence>
<dbReference type="SUPFAM" id="SSF48264">
    <property type="entry name" value="Cytochrome P450"/>
    <property type="match status" value="1"/>
</dbReference>
<dbReference type="InterPro" id="IPR010255">
    <property type="entry name" value="Haem_peroxidase_sf"/>
</dbReference>
<dbReference type="InterPro" id="IPR019791">
    <property type="entry name" value="Haem_peroxidase_animal"/>
</dbReference>
<dbReference type="InterPro" id="IPR037120">
    <property type="entry name" value="Haem_peroxidase_sf_animal"/>
</dbReference>
<evidence type="ECO:0000256" key="4">
    <source>
        <dbReference type="ARBA" id="ARBA00022964"/>
    </source>
</evidence>
<dbReference type="GO" id="GO:0006979">
    <property type="term" value="P:response to oxidative stress"/>
    <property type="evidence" value="ECO:0007669"/>
    <property type="project" value="InterPro"/>
</dbReference>
<dbReference type="PANTHER" id="PTHR11903:SF37">
    <property type="entry name" value="PSI-PRODUCING OXYGENASE A"/>
    <property type="match status" value="1"/>
</dbReference>
<evidence type="ECO:0000256" key="1">
    <source>
        <dbReference type="ARBA" id="ARBA00011881"/>
    </source>
</evidence>
<dbReference type="InterPro" id="IPR036396">
    <property type="entry name" value="Cyt_P450_sf"/>
</dbReference>
<dbReference type="EMBL" id="KN834770">
    <property type="protein sequence ID" value="KIK61740.1"/>
    <property type="molecule type" value="Genomic_DNA"/>
</dbReference>
<dbReference type="Proteomes" id="UP000053593">
    <property type="component" value="Unassembled WGS sequence"/>
</dbReference>
<dbReference type="GO" id="GO:0020037">
    <property type="term" value="F:heme binding"/>
    <property type="evidence" value="ECO:0007669"/>
    <property type="project" value="InterPro"/>
</dbReference>
<dbReference type="HOGENOM" id="CLU_002329_0_0_1"/>
<evidence type="ECO:0000256" key="5">
    <source>
        <dbReference type="ARBA" id="ARBA00023002"/>
    </source>
</evidence>
<feature type="compositionally biased region" description="Low complexity" evidence="8">
    <location>
        <begin position="19"/>
        <end position="36"/>
    </location>
</feature>
<dbReference type="InterPro" id="IPR034812">
    <property type="entry name" value="Ppo-like_N"/>
</dbReference>
<dbReference type="GO" id="GO:0016705">
    <property type="term" value="F:oxidoreductase activity, acting on paired donors, with incorporation or reduction of molecular oxygen"/>
    <property type="evidence" value="ECO:0007669"/>
    <property type="project" value="InterPro"/>
</dbReference>
<protein>
    <recommendedName>
        <fullName evidence="11">Linoleate 8R-lipoxygenase</fullName>
    </recommendedName>
</protein>
<feature type="compositionally biased region" description="Polar residues" evidence="8">
    <location>
        <begin position="37"/>
        <end position="47"/>
    </location>
</feature>
<dbReference type="PRINTS" id="PR00457">
    <property type="entry name" value="ANPEROXIDASE"/>
</dbReference>
<evidence type="ECO:0008006" key="11">
    <source>
        <dbReference type="Google" id="ProtNLM"/>
    </source>
</evidence>
<dbReference type="GO" id="GO:0005506">
    <property type="term" value="F:iron ion binding"/>
    <property type="evidence" value="ECO:0007669"/>
    <property type="project" value="InterPro"/>
</dbReference>
<dbReference type="Pfam" id="PF03098">
    <property type="entry name" value="An_peroxidase"/>
    <property type="match status" value="2"/>
</dbReference>
<dbReference type="CDD" id="cd09817">
    <property type="entry name" value="linoleate_diol_synthase_like"/>
    <property type="match status" value="1"/>
</dbReference>
<keyword evidence="6 7" id="KW-0408">Iron</keyword>
<evidence type="ECO:0000313" key="10">
    <source>
        <dbReference type="Proteomes" id="UP000053593"/>
    </source>
</evidence>
<keyword evidence="2 7" id="KW-0349">Heme</keyword>
<dbReference type="PANTHER" id="PTHR11903">
    <property type="entry name" value="PROSTAGLANDIN G/H SYNTHASE"/>
    <property type="match status" value="1"/>
</dbReference>
<dbReference type="SUPFAM" id="SSF48113">
    <property type="entry name" value="Heme-dependent peroxidases"/>
    <property type="match status" value="1"/>
</dbReference>
<evidence type="ECO:0000256" key="6">
    <source>
        <dbReference type="ARBA" id="ARBA00023004"/>
    </source>
</evidence>
<sequence length="1058" mass="117944">MTQAPSPLDRFPSIFNRRSSVGPGSSAGSGWSTSSGTAQNGSTSATPTFKKANPHLTFEQSGLAATVDFLRHSEAIDDRKLFLEHGLSKLSKMPPGELADKAQDEVIKLLYNDLSHPPATSIGNQYAWRSADGSGNNIADPNLGKAGSTYARSVQQTHPLSPTELPDPGLVFDTLLKRDGFKSHPAGLSSLMFSFAALVIHSVFRTSHTDVNINETSSYCDLAPLYGHDQKTQDRVRNKSSGLGLLYPDVFAEDRLLLLPPAVCVILVLFSRNHNYIARKIFDINERKKYQDPSKLNDDQRAAQDEELFQTARLCNCGWFGTVIFSDYVSAILGLVREGSNWSLNPFGEMRNLDHSEFERGRGNACSVEFNCLYRWHATTSQEDEQWTMKMIEKIFPGKTPDELTPQDFVVGAKQAMAMLPDIEHWTFGNLQRQEDGSFKDEDLANLLKNATEHPAGAFRARGTPECMRLHEIMGITQNRLWGVCSMNDFRRYLGLKPFTTFLEWNSDPEIAFAAEKLYGDIEYLELYVGLQAEEAKPVVEGAGLCPGYTISRAILSDAIALTRGDRFFTHDYTPFNLTAWGFADCQRQPDAYGFGSALGRLFLRALPEQFTENSTYAFFPLMTPAAMTVFLKDMNKSDEYDMARPTPKSTGQVTKDYAQVGNIIKDPKFIAHYEERSRQVISGKGFFSAPEDRSEQKQVLNALAGTSEASAELSRFFFVKTQELIKSNSFNLSGSNTRSVNLVRDVLKAVPIHWVADIAGIRIKTTASDSGDFTAAELYNMLGEIYSFIFLDVELSKQMVLKEHTKSHIKTLLQYIEYGLGGFNTRRLSLSGILSLFSRSKRSEQTIVKHLHNIGYHSSREQANVILAIMVGSVELSVALTNMANLYLDSKYEDNIRQSALGGDLSGSLAGYAREALRLEPPFKGVYRIASSDHNTEGLTIQKNDRVFLDILAAGQNDKVFPDPETVNAQRDQSGKTYIVSDGITRCLGEDITVQIMTHVLRGIFAIKDIKRAPGNSGVLNRFKDHDRPELNYAYLDEQKFISPWPNSLAVMFTDES</sequence>
<keyword evidence="10" id="KW-1185">Reference proteome</keyword>
<reference evidence="9 10" key="1">
    <citation type="submission" date="2014-04" db="EMBL/GenBank/DDBJ databases">
        <title>Evolutionary Origins and Diversification of the Mycorrhizal Mutualists.</title>
        <authorList>
            <consortium name="DOE Joint Genome Institute"/>
            <consortium name="Mycorrhizal Genomics Consortium"/>
            <person name="Kohler A."/>
            <person name="Kuo A."/>
            <person name="Nagy L.G."/>
            <person name="Floudas D."/>
            <person name="Copeland A."/>
            <person name="Barry K.W."/>
            <person name="Cichocki N."/>
            <person name="Veneault-Fourrey C."/>
            <person name="LaButti K."/>
            <person name="Lindquist E.A."/>
            <person name="Lipzen A."/>
            <person name="Lundell T."/>
            <person name="Morin E."/>
            <person name="Murat C."/>
            <person name="Riley R."/>
            <person name="Ohm R."/>
            <person name="Sun H."/>
            <person name="Tunlid A."/>
            <person name="Henrissat B."/>
            <person name="Grigoriev I.V."/>
            <person name="Hibbett D.S."/>
            <person name="Martin F."/>
        </authorList>
    </citation>
    <scope>NUCLEOTIDE SEQUENCE [LARGE SCALE GENOMIC DNA]</scope>
    <source>
        <strain evidence="9 10">FD-317 M1</strain>
    </source>
</reference>
<name>A0A0D0BDE7_9AGAR</name>
<dbReference type="GO" id="GO:0006631">
    <property type="term" value="P:fatty acid metabolic process"/>
    <property type="evidence" value="ECO:0007669"/>
    <property type="project" value="UniProtKB-ARBA"/>
</dbReference>
<dbReference type="Pfam" id="PF00067">
    <property type="entry name" value="p450"/>
    <property type="match status" value="1"/>
</dbReference>
<dbReference type="AlphaFoldDB" id="A0A0D0BDE7"/>
<dbReference type="OrthoDB" id="823504at2759"/>
<accession>A0A0D0BDE7</accession>
<evidence type="ECO:0000256" key="3">
    <source>
        <dbReference type="ARBA" id="ARBA00022723"/>
    </source>
</evidence>
<keyword evidence="3 7" id="KW-0479">Metal-binding</keyword>
<feature type="region of interest" description="Disordered" evidence="8">
    <location>
        <begin position="1"/>
        <end position="50"/>
    </location>
</feature>
<evidence type="ECO:0000256" key="8">
    <source>
        <dbReference type="SAM" id="MobiDB-lite"/>
    </source>
</evidence>
<gene>
    <name evidence="9" type="ORF">GYMLUDRAFT_42777</name>
</gene>
<dbReference type="InterPro" id="IPR001128">
    <property type="entry name" value="Cyt_P450"/>
</dbReference>